<dbReference type="PATRIC" id="fig|515635.4.peg.209"/>
<dbReference type="SUPFAM" id="SSF51695">
    <property type="entry name" value="PLC-like phosphodiesterases"/>
    <property type="match status" value="1"/>
</dbReference>
<dbReference type="Pfam" id="PF03009">
    <property type="entry name" value="GDPD"/>
    <property type="match status" value="1"/>
</dbReference>
<sequence length="323" mass="38057">MLILGHRGCAYFPENTLKSFEEALKTSDGIELDVQKTKDGVLTLSHDESLLRLTGIDKNIRESKFDEIKDIKIQGEKIAKLEEALALVKNMKKFVDIEVKNPEDFREVYEVVKKFDLKEYIISSFWHDGLYRLKKEDSKIKIAFLYVHQPTKSELENYLAKSDFLKPNFNYVHEIYEGYYHRLIPWTVNDVEKAKFFKSINVFAIISDFPDKIHEGIKEEKNMFFSNPYLSYFIQMIDRNSIKRDNKTFSFEAVNYIMPLHIEEINIEGGKIEVNKETPFSWNQGERIRFTITIEEEDPKIKIRVREIGEVIFSLKDIQKALV</sequence>
<evidence type="ECO:0000313" key="3">
    <source>
        <dbReference type="Proteomes" id="UP000007719"/>
    </source>
</evidence>
<dbReference type="eggNOG" id="COG0584">
    <property type="taxonomic scope" value="Bacteria"/>
</dbReference>
<dbReference type="OrthoDB" id="384721at2"/>
<gene>
    <name evidence="2" type="ordered locus">Dtur_0201</name>
</gene>
<dbReference type="HOGENOM" id="CLU_030006_3_3_0"/>
<reference evidence="3" key="1">
    <citation type="journal article" date="2016" name="Front. Microbiol.">
        <title>The complete genome sequence of hyperthermophile Dictyoglomus turgidum DSM 6724 reveals a specialized carbohydrate fermentor.</title>
        <authorList>
            <person name="Brumm P.J."/>
            <person name="Gowda K."/>
            <person name="Robb F.T."/>
            <person name="Mead D.A."/>
        </authorList>
    </citation>
    <scope>NUCLEOTIDE SEQUENCE [LARGE SCALE GENOMIC DNA]</scope>
    <source>
        <strain evidence="3">DSM 6724 / Z-1310</strain>
    </source>
</reference>
<dbReference type="Proteomes" id="UP000007719">
    <property type="component" value="Chromosome"/>
</dbReference>
<dbReference type="PANTHER" id="PTHR46211">
    <property type="entry name" value="GLYCEROPHOSPHORYL DIESTER PHOSPHODIESTERASE"/>
    <property type="match status" value="1"/>
</dbReference>
<dbReference type="PROSITE" id="PS51704">
    <property type="entry name" value="GP_PDE"/>
    <property type="match status" value="1"/>
</dbReference>
<name>B8E1K5_DICTD</name>
<dbReference type="EMBL" id="CP001251">
    <property type="protein sequence ID" value="ACK41530.1"/>
    <property type="molecule type" value="Genomic_DNA"/>
</dbReference>
<dbReference type="AlphaFoldDB" id="B8E1K5"/>
<dbReference type="RefSeq" id="WP_012582615.1">
    <property type="nucleotide sequence ID" value="NC_011661.1"/>
</dbReference>
<dbReference type="Gene3D" id="3.20.20.190">
    <property type="entry name" value="Phosphatidylinositol (PI) phosphodiesterase"/>
    <property type="match status" value="1"/>
</dbReference>
<dbReference type="InParanoid" id="B8E1K5"/>
<accession>B8E1K5</accession>
<proteinExistence type="predicted"/>
<dbReference type="InterPro" id="IPR017946">
    <property type="entry name" value="PLC-like_Pdiesterase_TIM-brl"/>
</dbReference>
<dbReference type="EnsemblBacteria" id="ACK41530">
    <property type="protein sequence ID" value="ACK41530"/>
    <property type="gene ID" value="Dtur_0201"/>
</dbReference>
<dbReference type="KEGG" id="dtu:Dtur_0201"/>
<dbReference type="InterPro" id="IPR030395">
    <property type="entry name" value="GP_PDE_dom"/>
</dbReference>
<dbReference type="PANTHER" id="PTHR46211:SF1">
    <property type="entry name" value="GLYCEROPHOSPHODIESTER PHOSPHODIESTERASE, CYTOPLASMIC"/>
    <property type="match status" value="1"/>
</dbReference>
<evidence type="ECO:0000313" key="2">
    <source>
        <dbReference type="EMBL" id="ACK41530.1"/>
    </source>
</evidence>
<protein>
    <submittedName>
        <fullName evidence="2">Glycerophosphoryl diester phosphodiesterase</fullName>
    </submittedName>
</protein>
<organism evidence="2 3">
    <name type="scientific">Dictyoglomus turgidum (strain DSM 6724 / Z-1310)</name>
    <dbReference type="NCBI Taxonomy" id="515635"/>
    <lineage>
        <taxon>Bacteria</taxon>
        <taxon>Pseudomonadati</taxon>
        <taxon>Dictyoglomota</taxon>
        <taxon>Dictyoglomia</taxon>
        <taxon>Dictyoglomales</taxon>
        <taxon>Dictyoglomaceae</taxon>
        <taxon>Dictyoglomus</taxon>
    </lineage>
</organism>
<keyword evidence="3" id="KW-1185">Reference proteome</keyword>
<dbReference type="STRING" id="515635.Dtur_0201"/>
<evidence type="ECO:0000259" key="1">
    <source>
        <dbReference type="PROSITE" id="PS51704"/>
    </source>
</evidence>
<feature type="domain" description="GP-PDE" evidence="1">
    <location>
        <begin position="1"/>
        <end position="217"/>
    </location>
</feature>
<dbReference type="GO" id="GO:0008081">
    <property type="term" value="F:phosphoric diester hydrolase activity"/>
    <property type="evidence" value="ECO:0000318"/>
    <property type="project" value="GO_Central"/>
</dbReference>
<dbReference type="GO" id="GO:0006629">
    <property type="term" value="P:lipid metabolic process"/>
    <property type="evidence" value="ECO:0007669"/>
    <property type="project" value="InterPro"/>
</dbReference>
<dbReference type="FunCoup" id="B8E1K5">
    <property type="interactions" value="189"/>
</dbReference>